<dbReference type="Gene3D" id="1.10.150.130">
    <property type="match status" value="1"/>
</dbReference>
<proteinExistence type="inferred from homology"/>
<dbReference type="Pfam" id="PF00589">
    <property type="entry name" value="Phage_integrase"/>
    <property type="match status" value="1"/>
</dbReference>
<dbReference type="EMBL" id="JBHMBH010000040">
    <property type="protein sequence ID" value="MFB9716029.1"/>
    <property type="molecule type" value="Genomic_DNA"/>
</dbReference>
<keyword evidence="6" id="KW-1185">Reference proteome</keyword>
<dbReference type="PANTHER" id="PTHR30349">
    <property type="entry name" value="PHAGE INTEGRASE-RELATED"/>
    <property type="match status" value="1"/>
</dbReference>
<dbReference type="Gene3D" id="1.10.443.10">
    <property type="entry name" value="Intergrase catalytic core"/>
    <property type="match status" value="1"/>
</dbReference>
<protein>
    <submittedName>
        <fullName evidence="5">Tyrosine-type recombinase/integrase</fullName>
    </submittedName>
</protein>
<dbReference type="InterPro" id="IPR002104">
    <property type="entry name" value="Integrase_catalytic"/>
</dbReference>
<dbReference type="CDD" id="cd00397">
    <property type="entry name" value="DNA_BRE_C"/>
    <property type="match status" value="1"/>
</dbReference>
<evidence type="ECO:0000313" key="5">
    <source>
        <dbReference type="EMBL" id="MFB9716029.1"/>
    </source>
</evidence>
<dbReference type="InterPro" id="IPR010998">
    <property type="entry name" value="Integrase_recombinase_N"/>
</dbReference>
<organism evidence="5 6">
    <name type="scientific">Arthrobacter methylotrophus</name>
    <dbReference type="NCBI Taxonomy" id="121291"/>
    <lineage>
        <taxon>Bacteria</taxon>
        <taxon>Bacillati</taxon>
        <taxon>Actinomycetota</taxon>
        <taxon>Actinomycetes</taxon>
        <taxon>Micrococcales</taxon>
        <taxon>Micrococcaceae</taxon>
        <taxon>Arthrobacter</taxon>
    </lineage>
</organism>
<keyword evidence="2" id="KW-0238">DNA-binding</keyword>
<comment type="similarity">
    <text evidence="1">Belongs to the 'phage' integrase family.</text>
</comment>
<reference evidence="5 6" key="1">
    <citation type="submission" date="2024-09" db="EMBL/GenBank/DDBJ databases">
        <authorList>
            <person name="Sun Q."/>
            <person name="Mori K."/>
        </authorList>
    </citation>
    <scope>NUCLEOTIDE SEQUENCE [LARGE SCALE GENOMIC DNA]</scope>
    <source>
        <strain evidence="5 6">JCM 13519</strain>
    </source>
</reference>
<name>A0ABV5UV13_9MICC</name>
<dbReference type="RefSeq" id="WP_345046056.1">
    <property type="nucleotide sequence ID" value="NZ_BAABED010000001.1"/>
</dbReference>
<dbReference type="PANTHER" id="PTHR30349:SF41">
    <property type="entry name" value="INTEGRASE_RECOMBINASE PROTEIN MJ0367-RELATED"/>
    <property type="match status" value="1"/>
</dbReference>
<evidence type="ECO:0000259" key="4">
    <source>
        <dbReference type="PROSITE" id="PS51898"/>
    </source>
</evidence>
<evidence type="ECO:0000256" key="2">
    <source>
        <dbReference type="ARBA" id="ARBA00023125"/>
    </source>
</evidence>
<dbReference type="SUPFAM" id="SSF56349">
    <property type="entry name" value="DNA breaking-rejoining enzymes"/>
    <property type="match status" value="1"/>
</dbReference>
<dbReference type="InterPro" id="IPR050090">
    <property type="entry name" value="Tyrosine_recombinase_XerCD"/>
</dbReference>
<evidence type="ECO:0000256" key="1">
    <source>
        <dbReference type="ARBA" id="ARBA00008857"/>
    </source>
</evidence>
<dbReference type="InterPro" id="IPR011010">
    <property type="entry name" value="DNA_brk_join_enz"/>
</dbReference>
<gene>
    <name evidence="5" type="ORF">ACFFPI_18190</name>
</gene>
<dbReference type="InterPro" id="IPR013762">
    <property type="entry name" value="Integrase-like_cat_sf"/>
</dbReference>
<sequence>MAVDGSGRVLQLSAVRLLHPEEQTLEDMLTGWRNQQLSRNLQFDTIDKGIGCVRRFVNHVNEFPWNWSPAHVEEYFGDLRSIHQLKHSTIRGYQSALRRFTSYVSNPDYGWDQVCEERFGTHPSQVFFDWNTAAHTQEYEGRPSKRPFTKAELQMLFDHADDQVELKAASGKKGWKAAYRDAVMLKITYSYGLRFNELRHLQTIDFATNPQARRFGKTGLCKVRFGKSRKGSPHKPRSVLTVFDWTAGVIEDWLANGRGTLETLDLFPSERGGLICESTLLRRLRRYLDELGLPLDGLDLHSLRRSYATHLLEGGWDPRFVQFIWGRKRGVLDVQHEAGNRAIPRDGGAYLKLSITRDRGRVNAGSTSYGVRFAA</sequence>
<comment type="caution">
    <text evidence="5">The sequence shown here is derived from an EMBL/GenBank/DDBJ whole genome shotgun (WGS) entry which is preliminary data.</text>
</comment>
<dbReference type="PROSITE" id="PS51898">
    <property type="entry name" value="TYR_RECOMBINASE"/>
    <property type="match status" value="1"/>
</dbReference>
<accession>A0ABV5UV13</accession>
<feature type="domain" description="Tyr recombinase" evidence="4">
    <location>
        <begin position="143"/>
        <end position="363"/>
    </location>
</feature>
<evidence type="ECO:0000313" key="6">
    <source>
        <dbReference type="Proteomes" id="UP001589536"/>
    </source>
</evidence>
<dbReference type="Proteomes" id="UP001589536">
    <property type="component" value="Unassembled WGS sequence"/>
</dbReference>
<evidence type="ECO:0000256" key="3">
    <source>
        <dbReference type="ARBA" id="ARBA00023172"/>
    </source>
</evidence>
<keyword evidence="3" id="KW-0233">DNA recombination</keyword>